<reference evidence="3 4" key="1">
    <citation type="submission" date="2024-09" db="EMBL/GenBank/DDBJ databases">
        <authorList>
            <person name="Sun Q."/>
            <person name="Mori K."/>
        </authorList>
    </citation>
    <scope>NUCLEOTIDE SEQUENCE [LARGE SCALE GENOMIC DNA]</scope>
    <source>
        <strain evidence="3 4">JCM 3143</strain>
    </source>
</reference>
<evidence type="ECO:0000256" key="2">
    <source>
        <dbReference type="SAM" id="MobiDB-lite"/>
    </source>
</evidence>
<sequence length="434" mass="45458">MASVLLLAGCRDEPSPEPRRTSPPPTASVPAPTSASASPTPSTPRAKKANARPDDVNGDSRADLVVAYGEVGRRRLAVVYGSSRGLDPGKRAVVSSDAFQPWFSGMEAEVGTRADLDGDGFGDILGYGSTPGQDGRVRPYVFWGGPRGIKSRALPTPVRVPKESKWGEYWPIAGDYDGDGAADVAMSSPADSGEDNMGLAVLYGPFSREGIPSRQTVQPSPTGYVLGRLAVDKIEGRRPTGLIVYEPDDDNQMPGWLLGGGPSGLAKEGRKLNAGMASAFGDFDGDGTRDIAVGDDGSRNDEPGYETEPPTVDRTLTVYYGDGRQKVFKGTAGAAVAGDFNGDGRDDLAFGGDREWPVSGRRHTVARIFWGGPGGLRAGGGVPGVGQAAPLAAGDYDGDGDDDLLFASGFDNLTIMVTDGRRVLTRFTTSSLRP</sequence>
<dbReference type="SUPFAM" id="SSF69318">
    <property type="entry name" value="Integrin alpha N-terminal domain"/>
    <property type="match status" value="2"/>
</dbReference>
<dbReference type="PANTHER" id="PTHR46580:SF2">
    <property type="entry name" value="MAM DOMAIN-CONTAINING PROTEIN"/>
    <property type="match status" value="1"/>
</dbReference>
<evidence type="ECO:0000313" key="4">
    <source>
        <dbReference type="Proteomes" id="UP001589532"/>
    </source>
</evidence>
<protein>
    <submittedName>
        <fullName evidence="3">FG-GAP-like repeat-containing protein</fullName>
    </submittedName>
</protein>
<evidence type="ECO:0000313" key="3">
    <source>
        <dbReference type="EMBL" id="MFB9623600.1"/>
    </source>
</evidence>
<name>A0ABV5RWB7_9ACTN</name>
<dbReference type="EMBL" id="JBHMBW010000008">
    <property type="protein sequence ID" value="MFB9623600.1"/>
    <property type="molecule type" value="Genomic_DNA"/>
</dbReference>
<dbReference type="InterPro" id="IPR028994">
    <property type="entry name" value="Integrin_alpha_N"/>
</dbReference>
<keyword evidence="1" id="KW-0732">Signal</keyword>
<accession>A0ABV5RWB7</accession>
<dbReference type="PANTHER" id="PTHR46580">
    <property type="entry name" value="SENSOR KINASE-RELATED"/>
    <property type="match status" value="1"/>
</dbReference>
<dbReference type="Proteomes" id="UP001589532">
    <property type="component" value="Unassembled WGS sequence"/>
</dbReference>
<feature type="compositionally biased region" description="Basic and acidic residues" evidence="2">
    <location>
        <begin position="10"/>
        <end position="20"/>
    </location>
</feature>
<feature type="region of interest" description="Disordered" evidence="2">
    <location>
        <begin position="1"/>
        <end position="61"/>
    </location>
</feature>
<feature type="compositionally biased region" description="Basic and acidic residues" evidence="2">
    <location>
        <begin position="51"/>
        <end position="61"/>
    </location>
</feature>
<evidence type="ECO:0000256" key="1">
    <source>
        <dbReference type="ARBA" id="ARBA00022729"/>
    </source>
</evidence>
<feature type="region of interest" description="Disordered" evidence="2">
    <location>
        <begin position="286"/>
        <end position="311"/>
    </location>
</feature>
<feature type="compositionally biased region" description="Low complexity" evidence="2">
    <location>
        <begin position="28"/>
        <end position="44"/>
    </location>
</feature>
<proteinExistence type="predicted"/>
<dbReference type="Pfam" id="PF13517">
    <property type="entry name" value="FG-GAP_3"/>
    <property type="match status" value="1"/>
</dbReference>
<comment type="caution">
    <text evidence="3">The sequence shown here is derived from an EMBL/GenBank/DDBJ whole genome shotgun (WGS) entry which is preliminary data.</text>
</comment>
<dbReference type="Gene3D" id="2.130.10.130">
    <property type="entry name" value="Integrin alpha, N-terminal"/>
    <property type="match status" value="2"/>
</dbReference>
<keyword evidence="4" id="KW-1185">Reference proteome</keyword>
<dbReference type="InterPro" id="IPR013517">
    <property type="entry name" value="FG-GAP"/>
</dbReference>
<gene>
    <name evidence="3" type="ORF">ACFFSA_10975</name>
</gene>
<organism evidence="3 4">
    <name type="scientific">Nonomuraea helvata</name>
    <dbReference type="NCBI Taxonomy" id="37484"/>
    <lineage>
        <taxon>Bacteria</taxon>
        <taxon>Bacillati</taxon>
        <taxon>Actinomycetota</taxon>
        <taxon>Actinomycetes</taxon>
        <taxon>Streptosporangiales</taxon>
        <taxon>Streptosporangiaceae</taxon>
        <taxon>Nonomuraea</taxon>
    </lineage>
</organism>
<dbReference type="RefSeq" id="WP_344988450.1">
    <property type="nucleotide sequence ID" value="NZ_BAAAXV010000002.1"/>
</dbReference>